<dbReference type="Proteomes" id="UP001596067">
    <property type="component" value="Unassembled WGS sequence"/>
</dbReference>
<reference evidence="3" key="1">
    <citation type="journal article" date="2019" name="Int. J. Syst. Evol. Microbiol.">
        <title>The Global Catalogue of Microorganisms (GCM) 10K type strain sequencing project: providing services to taxonomists for standard genome sequencing and annotation.</title>
        <authorList>
            <consortium name="The Broad Institute Genomics Platform"/>
            <consortium name="The Broad Institute Genome Sequencing Center for Infectious Disease"/>
            <person name="Wu L."/>
            <person name="Ma J."/>
        </authorList>
    </citation>
    <scope>NUCLEOTIDE SEQUENCE [LARGE SCALE GENOMIC DNA]</scope>
    <source>
        <strain evidence="3">CGMCC 4.1469</strain>
    </source>
</reference>
<gene>
    <name evidence="2" type="ORF">ACFP0N_27510</name>
</gene>
<keyword evidence="1" id="KW-0812">Transmembrane</keyword>
<keyword evidence="1" id="KW-0472">Membrane</keyword>
<sequence length="254" mass="26924">MKRQLSADPAWFLAQHGYQAQALSPVPVSATARLTRWLARNPSKVWPTVAALCVLGLARWFHADGALEAGSIAGMTGLSVAGAAAGLVSAAKQHGDSTLTAAAFALSAGSAVFEIAAMTPHLPLALFLTLGPLILAYTLGARSWRDDRRAREQREHEKDLAELNVFRDVRVAELAVQERQQMGMYAVALAEALQHRTGLDAADGQVLPGVTVGSTVRALPAAPAPDQYSELLASSLLQPTVEQLTAWNTARKTG</sequence>
<evidence type="ECO:0000256" key="1">
    <source>
        <dbReference type="SAM" id="Phobius"/>
    </source>
</evidence>
<name>A0ABW1F3K5_9ACTN</name>
<feature type="transmembrane region" description="Helical" evidence="1">
    <location>
        <begin position="45"/>
        <end position="63"/>
    </location>
</feature>
<feature type="transmembrane region" description="Helical" evidence="1">
    <location>
        <begin position="69"/>
        <end position="91"/>
    </location>
</feature>
<feature type="transmembrane region" description="Helical" evidence="1">
    <location>
        <begin position="124"/>
        <end position="144"/>
    </location>
</feature>
<keyword evidence="1" id="KW-1133">Transmembrane helix</keyword>
<comment type="caution">
    <text evidence="2">The sequence shown here is derived from an EMBL/GenBank/DDBJ whole genome shotgun (WGS) entry which is preliminary data.</text>
</comment>
<organism evidence="2 3">
    <name type="scientific">Kitasatospora aburaviensis</name>
    <dbReference type="NCBI Taxonomy" id="67265"/>
    <lineage>
        <taxon>Bacteria</taxon>
        <taxon>Bacillati</taxon>
        <taxon>Actinomycetota</taxon>
        <taxon>Actinomycetes</taxon>
        <taxon>Kitasatosporales</taxon>
        <taxon>Streptomycetaceae</taxon>
        <taxon>Kitasatospora</taxon>
    </lineage>
</organism>
<feature type="transmembrane region" description="Helical" evidence="1">
    <location>
        <begin position="98"/>
        <end position="118"/>
    </location>
</feature>
<accession>A0ABW1F3K5</accession>
<evidence type="ECO:0000313" key="2">
    <source>
        <dbReference type="EMBL" id="MFC5888720.1"/>
    </source>
</evidence>
<protein>
    <submittedName>
        <fullName evidence="2">Uncharacterized protein</fullName>
    </submittedName>
</protein>
<dbReference type="RefSeq" id="WP_345330355.1">
    <property type="nucleotide sequence ID" value="NZ_BAAAVH010000111.1"/>
</dbReference>
<dbReference type="EMBL" id="JBHSOD010000044">
    <property type="protein sequence ID" value="MFC5888720.1"/>
    <property type="molecule type" value="Genomic_DNA"/>
</dbReference>
<keyword evidence="3" id="KW-1185">Reference proteome</keyword>
<evidence type="ECO:0000313" key="3">
    <source>
        <dbReference type="Proteomes" id="UP001596067"/>
    </source>
</evidence>
<proteinExistence type="predicted"/>